<accession>A0A1Y3EA19</accession>
<reference evidence="1 2" key="1">
    <citation type="submission" date="2015-04" db="EMBL/GenBank/DDBJ databases">
        <title>Draft genome of the roundworm Trichinella nativa.</title>
        <authorList>
            <person name="Mitreva M."/>
        </authorList>
    </citation>
    <scope>NUCLEOTIDE SEQUENCE [LARGE SCALE GENOMIC DNA]</scope>
    <source>
        <strain evidence="1 2">ISS45</strain>
    </source>
</reference>
<sequence length="152" mass="16802">MTGQLPPVAAKQTLEAFESCDAGVGLFLGTVDRLALGSSCRITARCKKLHGWQHHLSSYTWDKRSNSSSESGSTTICLTVCPDFVCQKTLSRISFVENVHRVVPLDAGLDRTISTGSVFITQDNSIYIHNDGHSRPTTLRYQLTFTRPSLQR</sequence>
<name>A0A1Y3EA19_9BILA</name>
<proteinExistence type="predicted"/>
<protein>
    <submittedName>
        <fullName evidence="1">Uncharacterized protein</fullName>
    </submittedName>
</protein>
<gene>
    <name evidence="1" type="ORF">D917_10544</name>
</gene>
<organism evidence="1 2">
    <name type="scientific">Trichinella nativa</name>
    <dbReference type="NCBI Taxonomy" id="6335"/>
    <lineage>
        <taxon>Eukaryota</taxon>
        <taxon>Metazoa</taxon>
        <taxon>Ecdysozoa</taxon>
        <taxon>Nematoda</taxon>
        <taxon>Enoplea</taxon>
        <taxon>Dorylaimia</taxon>
        <taxon>Trichinellida</taxon>
        <taxon>Trichinellidae</taxon>
        <taxon>Trichinella</taxon>
    </lineage>
</organism>
<dbReference type="EMBL" id="LVZM01018673">
    <property type="protein sequence ID" value="OUC41974.1"/>
    <property type="molecule type" value="Genomic_DNA"/>
</dbReference>
<comment type="caution">
    <text evidence="1">The sequence shown here is derived from an EMBL/GenBank/DDBJ whole genome shotgun (WGS) entry which is preliminary data.</text>
</comment>
<dbReference type="Proteomes" id="UP000243006">
    <property type="component" value="Unassembled WGS sequence"/>
</dbReference>
<evidence type="ECO:0000313" key="2">
    <source>
        <dbReference type="Proteomes" id="UP000243006"/>
    </source>
</evidence>
<dbReference type="AlphaFoldDB" id="A0A1Y3EA19"/>
<evidence type="ECO:0000313" key="1">
    <source>
        <dbReference type="EMBL" id="OUC41974.1"/>
    </source>
</evidence>